<reference evidence="2" key="2">
    <citation type="submission" date="2021-02" db="EMBL/GenBank/DDBJ databases">
        <authorList>
            <person name="Kimball J.A."/>
            <person name="Haas M.W."/>
            <person name="Macchietto M."/>
            <person name="Kono T."/>
            <person name="Duquette J."/>
            <person name="Shao M."/>
        </authorList>
    </citation>
    <scope>NUCLEOTIDE SEQUENCE</scope>
    <source>
        <tissue evidence="2">Fresh leaf tissue</tissue>
    </source>
</reference>
<accession>A0A8J5WCY4</accession>
<sequence length="171" mass="18058">MSMQSDLNTGNPIEIVLQAIMKRLDSLTASGEARALSAPTSQQRQRRRPGGPAATPPGRGRQNPSRADDNDDDGQGDLLPHHQGRGRQNPSQADDDDSQRDPPPRHQVGDGRTLAEPSLRTMAAKGTSHHATKEGADRTLAEPTTTMAAARGPAIAPPGKGAPESLSGQQR</sequence>
<dbReference type="Proteomes" id="UP000729402">
    <property type="component" value="Unassembled WGS sequence"/>
</dbReference>
<evidence type="ECO:0000256" key="1">
    <source>
        <dbReference type="SAM" id="MobiDB-lite"/>
    </source>
</evidence>
<feature type="compositionally biased region" description="Basic and acidic residues" evidence="1">
    <location>
        <begin position="99"/>
        <end position="109"/>
    </location>
</feature>
<organism evidence="2 3">
    <name type="scientific">Zizania palustris</name>
    <name type="common">Northern wild rice</name>
    <dbReference type="NCBI Taxonomy" id="103762"/>
    <lineage>
        <taxon>Eukaryota</taxon>
        <taxon>Viridiplantae</taxon>
        <taxon>Streptophyta</taxon>
        <taxon>Embryophyta</taxon>
        <taxon>Tracheophyta</taxon>
        <taxon>Spermatophyta</taxon>
        <taxon>Magnoliopsida</taxon>
        <taxon>Liliopsida</taxon>
        <taxon>Poales</taxon>
        <taxon>Poaceae</taxon>
        <taxon>BOP clade</taxon>
        <taxon>Oryzoideae</taxon>
        <taxon>Oryzeae</taxon>
        <taxon>Zizaniinae</taxon>
        <taxon>Zizania</taxon>
    </lineage>
</organism>
<comment type="caution">
    <text evidence="2">The sequence shown here is derived from an EMBL/GenBank/DDBJ whole genome shotgun (WGS) entry which is preliminary data.</text>
</comment>
<feature type="compositionally biased region" description="Low complexity" evidence="1">
    <location>
        <begin position="50"/>
        <end position="62"/>
    </location>
</feature>
<dbReference type="EMBL" id="JAAALK010000082">
    <property type="protein sequence ID" value="KAG8088560.1"/>
    <property type="molecule type" value="Genomic_DNA"/>
</dbReference>
<dbReference type="AlphaFoldDB" id="A0A8J5WCY4"/>
<feature type="compositionally biased region" description="Basic and acidic residues" evidence="1">
    <location>
        <begin position="131"/>
        <end position="140"/>
    </location>
</feature>
<reference evidence="2" key="1">
    <citation type="journal article" date="2021" name="bioRxiv">
        <title>Whole Genome Assembly and Annotation of Northern Wild Rice, Zizania palustris L., Supports a Whole Genome Duplication in the Zizania Genus.</title>
        <authorList>
            <person name="Haas M."/>
            <person name="Kono T."/>
            <person name="Macchietto M."/>
            <person name="Millas R."/>
            <person name="McGilp L."/>
            <person name="Shao M."/>
            <person name="Duquette J."/>
            <person name="Hirsch C.N."/>
            <person name="Kimball J."/>
        </authorList>
    </citation>
    <scope>NUCLEOTIDE SEQUENCE</scope>
    <source>
        <tissue evidence="2">Fresh leaf tissue</tissue>
    </source>
</reference>
<gene>
    <name evidence="2" type="ORF">GUJ93_ZPchr0010g11153</name>
</gene>
<evidence type="ECO:0000313" key="2">
    <source>
        <dbReference type="EMBL" id="KAG8088560.1"/>
    </source>
</evidence>
<evidence type="ECO:0000313" key="3">
    <source>
        <dbReference type="Proteomes" id="UP000729402"/>
    </source>
</evidence>
<protein>
    <submittedName>
        <fullName evidence="2">Uncharacterized protein</fullName>
    </submittedName>
</protein>
<feature type="region of interest" description="Disordered" evidence="1">
    <location>
        <begin position="31"/>
        <end position="171"/>
    </location>
</feature>
<keyword evidence="3" id="KW-1185">Reference proteome</keyword>
<feature type="compositionally biased region" description="Low complexity" evidence="1">
    <location>
        <begin position="148"/>
        <end position="163"/>
    </location>
</feature>
<proteinExistence type="predicted"/>
<name>A0A8J5WCY4_ZIZPA</name>